<evidence type="ECO:0000313" key="3">
    <source>
        <dbReference type="Proteomes" id="UP000296822"/>
    </source>
</evidence>
<accession>A0A4D6HJY5</accession>
<dbReference type="Proteomes" id="UP000296822">
    <property type="component" value="Chromosome"/>
</dbReference>
<evidence type="ECO:0000256" key="1">
    <source>
        <dbReference type="SAM" id="Phobius"/>
    </source>
</evidence>
<reference evidence="2 3" key="1">
    <citation type="journal article" date="2019" name="Nat. Commun.">
        <title>A new type of DNA phosphorothioation-based antiviral system in archaea.</title>
        <authorList>
            <person name="Xiong L."/>
            <person name="Liu S."/>
            <person name="Chen S."/>
            <person name="Xiao Y."/>
            <person name="Zhu B."/>
            <person name="Gao Y."/>
            <person name="Zhang Y."/>
            <person name="Chen B."/>
            <person name="Luo J."/>
            <person name="Deng Z."/>
            <person name="Chen X."/>
            <person name="Wang L."/>
            <person name="Chen S."/>
        </authorList>
    </citation>
    <scope>NUCLEOTIDE SEQUENCE [LARGE SCALE GENOMIC DNA]</scope>
    <source>
        <strain evidence="2 3">JCM 10635</strain>
    </source>
</reference>
<name>A0A4D6HJY5_9EURY</name>
<organism evidence="2 3">
    <name type="scientific">Natronorubrum bangense</name>
    <dbReference type="NCBI Taxonomy" id="61858"/>
    <lineage>
        <taxon>Archaea</taxon>
        <taxon>Methanobacteriati</taxon>
        <taxon>Methanobacteriota</taxon>
        <taxon>Stenosarchaea group</taxon>
        <taxon>Halobacteria</taxon>
        <taxon>Halobacteriales</taxon>
        <taxon>Natrialbaceae</taxon>
        <taxon>Natronorubrum</taxon>
    </lineage>
</organism>
<feature type="transmembrane region" description="Helical" evidence="1">
    <location>
        <begin position="30"/>
        <end position="51"/>
    </location>
</feature>
<gene>
    <name evidence="2" type="ORF">DV706_06420</name>
</gene>
<dbReference type="KEGG" id="nbg:DV706_06420"/>
<keyword evidence="1" id="KW-1133">Transmembrane helix</keyword>
<dbReference type="GeneID" id="39850878"/>
<protein>
    <submittedName>
        <fullName evidence="2">Uncharacterized protein</fullName>
    </submittedName>
</protein>
<dbReference type="EMBL" id="CP031305">
    <property type="protein sequence ID" value="QCC54153.1"/>
    <property type="molecule type" value="Genomic_DNA"/>
</dbReference>
<dbReference type="AlphaFoldDB" id="A0A4D6HJY5"/>
<keyword evidence="1" id="KW-0472">Membrane</keyword>
<evidence type="ECO:0000313" key="2">
    <source>
        <dbReference type="EMBL" id="QCC54153.1"/>
    </source>
</evidence>
<keyword evidence="1" id="KW-0812">Transmembrane</keyword>
<proteinExistence type="predicted"/>
<sequence length="63" mass="6730">MDHATWFLAAITFLLAAVVFEMGDGNTPTVIVVPVLIFLYGIPVYLVGAIVTEFVKAGSDSNN</sequence>
<dbReference type="RefSeq" id="WP_006065456.1">
    <property type="nucleotide sequence ID" value="NZ_CP031305.1"/>
</dbReference>